<dbReference type="SUPFAM" id="SSF81853">
    <property type="entry name" value="Family 10 polysaccharide lyase"/>
    <property type="match status" value="1"/>
</dbReference>
<dbReference type="GO" id="GO:0015012">
    <property type="term" value="P:heparan sulfate proteoglycan biosynthetic process"/>
    <property type="evidence" value="ECO:0007669"/>
    <property type="project" value="InterPro"/>
</dbReference>
<dbReference type="EMBL" id="SKCS01000315">
    <property type="protein sequence ID" value="TNN11157.1"/>
    <property type="molecule type" value="Genomic_DNA"/>
</dbReference>
<dbReference type="GO" id="GO:0047464">
    <property type="term" value="F:heparosan-N-sulfate-glucuronate 5-epimerase activity"/>
    <property type="evidence" value="ECO:0007669"/>
    <property type="project" value="UniProtKB-EC"/>
</dbReference>
<proteinExistence type="predicted"/>
<dbReference type="PANTHER" id="PTHR13174:SF3">
    <property type="entry name" value="D-GLUCURONYL C5-EPIMERASE"/>
    <property type="match status" value="1"/>
</dbReference>
<dbReference type="InterPro" id="IPR039721">
    <property type="entry name" value="C5-epimerase"/>
</dbReference>
<dbReference type="PANTHER" id="PTHR13174">
    <property type="entry name" value="D-GLUCURONYL C5-EPIMERASE"/>
    <property type="match status" value="1"/>
</dbReference>
<dbReference type="AlphaFoldDB" id="A0A4Z2D3V1"/>
<keyword evidence="1" id="KW-0812">Transmembrane</keyword>
<dbReference type="Pfam" id="PF06662">
    <property type="entry name" value="C5-epim_C"/>
    <property type="match status" value="1"/>
</dbReference>
<organism evidence="3 4">
    <name type="scientific">Schistosoma japonicum</name>
    <name type="common">Blood fluke</name>
    <dbReference type="NCBI Taxonomy" id="6182"/>
    <lineage>
        <taxon>Eukaryota</taxon>
        <taxon>Metazoa</taxon>
        <taxon>Spiralia</taxon>
        <taxon>Lophotrochozoa</taxon>
        <taxon>Platyhelminthes</taxon>
        <taxon>Trematoda</taxon>
        <taxon>Digenea</taxon>
        <taxon>Strigeidida</taxon>
        <taxon>Schistosomatoidea</taxon>
        <taxon>Schistosomatidae</taxon>
        <taxon>Schistosoma</taxon>
    </lineage>
</organism>
<sequence>MRVRFLYFVRLLGFLTLLVAVIVLWRQANFSYFLEYNNLRSFNHSDKSDYNRKCFKNTDKSHDFGEFSSSSVNSLQCVVSGKLMPGCYLLRPQEVLISFEIVRTYFKVYGSLDLSSNTFYLNHTNVDIPKAPVLPKHNPAGVYMQFHKLNVEKRNHVKLIIADEGVPISQQWNSHGYPYPIQIAQFGLNHFSQLAVADQMNSKNVNDILSFDDANMGLNLIIPSSNVSHRWINQKLAYESSDKLILSANKIDSIGRVLSITPKLQGWDYFIMVGHQWTYGSFVELSLLWYPPKTVGINNYPTKILVVYNCSAYPSRYQTYATIFNNSIVTYWMPECENEAKIYGFIDSIRLSRDIYTDLMKVFYPYRKSPEYADMSSLNITNTTSNPFFSHVQILEINFYVNPHNDINDIIVEKLYLGKSTSLHSSSSSLPPVNKMTLTEKLFHEIRFTSAADWFIKHQDKHGGWSVNVQRFLNGRKALRPGWYSAMGQGQAISLLIRAYSYTGNRAYLEACHRALNLFNIQVNHGGVRSYFLNQSNLIWFEEYPFDPPIHILNGFIYSLFGLYDYTKLLMSSPDPLISPYLTKAQNLLDAGLTSLSKLLPLFDSGSGSFYDLRHLSADYNYQSMKLNKFKSSKKDHFQLSSGPNRARWSYHAVHIKQLLTLVDLDPKHAIQWHTTATRWIAYLQGFTSLQN</sequence>
<feature type="transmembrane region" description="Helical" evidence="1">
    <location>
        <begin position="7"/>
        <end position="25"/>
    </location>
</feature>
<evidence type="ECO:0000313" key="4">
    <source>
        <dbReference type="Proteomes" id="UP000311919"/>
    </source>
</evidence>
<accession>A0A4Z2D3V1</accession>
<gene>
    <name evidence="3" type="ORF">EWB00_004856</name>
</gene>
<evidence type="ECO:0000259" key="2">
    <source>
        <dbReference type="Pfam" id="PF06662"/>
    </source>
</evidence>
<dbReference type="Proteomes" id="UP000311919">
    <property type="component" value="Unassembled WGS sequence"/>
</dbReference>
<dbReference type="GO" id="GO:0030210">
    <property type="term" value="P:heparin proteoglycan biosynthetic process"/>
    <property type="evidence" value="ECO:0007669"/>
    <property type="project" value="UniProtKB-UniPathway"/>
</dbReference>
<feature type="domain" description="D-glucuronyl C5-epimerase C-terminal" evidence="2">
    <location>
        <begin position="459"/>
        <end position="626"/>
    </location>
</feature>
<keyword evidence="4" id="KW-1185">Reference proteome</keyword>
<reference evidence="3 4" key="1">
    <citation type="submission" date="2019-03" db="EMBL/GenBank/DDBJ databases">
        <title>An improved genome assembly of the fluke Schistosoma japonicum.</title>
        <authorList>
            <person name="Hu W."/>
            <person name="Luo F."/>
            <person name="Yin M."/>
            <person name="Mo X."/>
            <person name="Sun C."/>
            <person name="Wu Q."/>
            <person name="Zhu B."/>
            <person name="Xiang M."/>
            <person name="Wang J."/>
            <person name="Wang Y."/>
            <person name="Zhang T."/>
            <person name="Xu B."/>
            <person name="Zheng H."/>
            <person name="Feng Z."/>
        </authorList>
    </citation>
    <scope>NUCLEOTIDE SEQUENCE [LARGE SCALE GENOMIC DNA]</scope>
    <source>
        <strain evidence="3">HuSjv2</strain>
        <tissue evidence="3">Worms</tissue>
    </source>
</reference>
<evidence type="ECO:0000313" key="3">
    <source>
        <dbReference type="EMBL" id="TNN11157.1"/>
    </source>
</evidence>
<dbReference type="OrthoDB" id="5914444at2759"/>
<dbReference type="Gene3D" id="1.50.10.20">
    <property type="match status" value="1"/>
</dbReference>
<dbReference type="EMBL" id="SKCS01000315">
    <property type="protein sequence ID" value="TNN11156.1"/>
    <property type="molecule type" value="Genomic_DNA"/>
</dbReference>
<dbReference type="UniPathway" id="UPA00862"/>
<dbReference type="GO" id="GO:0005794">
    <property type="term" value="C:Golgi apparatus"/>
    <property type="evidence" value="ECO:0007669"/>
    <property type="project" value="TreeGrafter"/>
</dbReference>
<dbReference type="InterPro" id="IPR010598">
    <property type="entry name" value="C5-epim_C"/>
</dbReference>
<name>A0A4Z2D3V1_SCHJA</name>
<dbReference type="STRING" id="6182.A0A4Z2D3V1"/>
<protein>
    <submittedName>
        <fullName evidence="3">D-glucuronyl C5-epimerase</fullName>
    </submittedName>
</protein>
<keyword evidence="1" id="KW-0472">Membrane</keyword>
<comment type="caution">
    <text evidence="3">The sequence shown here is derived from an EMBL/GenBank/DDBJ whole genome shotgun (WGS) entry which is preliminary data.</text>
</comment>
<evidence type="ECO:0000256" key="1">
    <source>
        <dbReference type="SAM" id="Phobius"/>
    </source>
</evidence>
<keyword evidence="1" id="KW-1133">Transmembrane helix</keyword>